<dbReference type="EMBL" id="OW240922">
    <property type="protein sequence ID" value="CAH2322312.1"/>
    <property type="molecule type" value="Genomic_DNA"/>
</dbReference>
<organism evidence="2 3">
    <name type="scientific">Pelobates cultripes</name>
    <name type="common">Western spadefoot toad</name>
    <dbReference type="NCBI Taxonomy" id="61616"/>
    <lineage>
        <taxon>Eukaryota</taxon>
        <taxon>Metazoa</taxon>
        <taxon>Chordata</taxon>
        <taxon>Craniata</taxon>
        <taxon>Vertebrata</taxon>
        <taxon>Euteleostomi</taxon>
        <taxon>Amphibia</taxon>
        <taxon>Batrachia</taxon>
        <taxon>Anura</taxon>
        <taxon>Pelobatoidea</taxon>
        <taxon>Pelobatidae</taxon>
        <taxon>Pelobates</taxon>
    </lineage>
</organism>
<keyword evidence="3" id="KW-1185">Reference proteome</keyword>
<dbReference type="Proteomes" id="UP001295444">
    <property type="component" value="Chromosome 11"/>
</dbReference>
<reference evidence="2" key="1">
    <citation type="submission" date="2022-03" db="EMBL/GenBank/DDBJ databases">
        <authorList>
            <person name="Alioto T."/>
            <person name="Alioto T."/>
            <person name="Gomez Garrido J."/>
        </authorList>
    </citation>
    <scope>NUCLEOTIDE SEQUENCE</scope>
</reference>
<protein>
    <submittedName>
        <fullName evidence="2">Uncharacterized protein</fullName>
    </submittedName>
</protein>
<feature type="region of interest" description="Disordered" evidence="1">
    <location>
        <begin position="150"/>
        <end position="194"/>
    </location>
</feature>
<name>A0AAD1TD69_PELCU</name>
<sequence>MVAADRASEPPHVQPLSAQPASEHTQEDRIAAAFDLFWTRWQAILAQNQAATQLPTTSPASIPALKCIAMPPTNTKRQRATRALPRFKNRRPSTQHRKCESRRARRATKCGRPLYILKWCTRWAYSQPTPGEAKKACQRLTHMQRCTAANSTPKGCASASRGHTKTHTHQTARGAEKLPRHQGTQAGPGGSSGVPLTFMTRDAEAPWNSPVCARPVPTTGVG</sequence>
<evidence type="ECO:0000256" key="1">
    <source>
        <dbReference type="SAM" id="MobiDB-lite"/>
    </source>
</evidence>
<dbReference type="AlphaFoldDB" id="A0AAD1TD69"/>
<accession>A0AAD1TD69</accession>
<proteinExistence type="predicted"/>
<gene>
    <name evidence="2" type="ORF">PECUL_23A032873</name>
</gene>
<feature type="region of interest" description="Disordered" evidence="1">
    <location>
        <begin position="1"/>
        <end position="25"/>
    </location>
</feature>
<evidence type="ECO:0000313" key="3">
    <source>
        <dbReference type="Proteomes" id="UP001295444"/>
    </source>
</evidence>
<evidence type="ECO:0000313" key="2">
    <source>
        <dbReference type="EMBL" id="CAH2322312.1"/>
    </source>
</evidence>